<comment type="caution">
    <text evidence="5">The sequence shown here is derived from an EMBL/GenBank/DDBJ whole genome shotgun (WGS) entry which is preliminary data.</text>
</comment>
<dbReference type="Pfam" id="PF01214">
    <property type="entry name" value="CK_II_beta"/>
    <property type="match status" value="2"/>
</dbReference>
<evidence type="ECO:0000313" key="5">
    <source>
        <dbReference type="EMBL" id="KAG7364089.1"/>
    </source>
</evidence>
<comment type="similarity">
    <text evidence="1">Belongs to the casein kinase 2 subunit beta family.</text>
</comment>
<evidence type="ECO:0000256" key="3">
    <source>
        <dbReference type="SAM" id="SignalP"/>
    </source>
</evidence>
<dbReference type="AlphaFoldDB" id="A0A9K3LLM0"/>
<comment type="subunit">
    <text evidence="1">Tetramer of two alpha and two beta subunits.</text>
</comment>
<dbReference type="SMART" id="SM01085">
    <property type="entry name" value="CK_II_beta"/>
    <property type="match status" value="1"/>
</dbReference>
<gene>
    <name evidence="4" type="ORF">IV203_006323</name>
    <name evidence="5" type="ORF">IV203_037291</name>
</gene>
<dbReference type="Proteomes" id="UP000693970">
    <property type="component" value="Unassembled WGS sequence"/>
</dbReference>
<keyword evidence="6" id="KW-1185">Reference proteome</keyword>
<dbReference type="GO" id="GO:0019887">
    <property type="term" value="F:protein kinase regulator activity"/>
    <property type="evidence" value="ECO:0007669"/>
    <property type="project" value="InterPro"/>
</dbReference>
<feature type="region of interest" description="Disordered" evidence="2">
    <location>
        <begin position="38"/>
        <end position="99"/>
    </location>
</feature>
<feature type="compositionally biased region" description="Low complexity" evidence="2">
    <location>
        <begin position="213"/>
        <end position="223"/>
    </location>
</feature>
<evidence type="ECO:0000256" key="2">
    <source>
        <dbReference type="SAM" id="MobiDB-lite"/>
    </source>
</evidence>
<feature type="compositionally biased region" description="Polar residues" evidence="2">
    <location>
        <begin position="176"/>
        <end position="187"/>
    </location>
</feature>
<proteinExistence type="inferred from homology"/>
<dbReference type="PANTHER" id="PTHR11740:SF0">
    <property type="entry name" value="CASEIN KINASE II SUBUNIT BETA"/>
    <property type="match status" value="1"/>
</dbReference>
<dbReference type="InterPro" id="IPR000704">
    <property type="entry name" value="Casein_kinase_II_reg-sub"/>
</dbReference>
<evidence type="ECO:0000313" key="4">
    <source>
        <dbReference type="EMBL" id="KAG7338687.1"/>
    </source>
</evidence>
<sequence length="626" mass="69563">MKVLFCMATSVLLVQFALVDGSSSSSFLSVRHFGDGRRPPLYRKQIQNRKRRSKGGGGERQQQLDYDDDDDDDDGSSISYEGSTASSTPSNQDDIWGLGDDDGDDFEDIVLLDNNEDDDEMERILLALEESEKRKQPKRPRRVTLENNPKPLSSKRHSARKKKRRSTQKPVDRNTKANTKSLSTPTKITKKESNSIGNDAREEDHRTLQSLRASQSTSAVAPSSSFVIPKFKPVSRNAPQQSRVPPLQPVRAIQTTVIEASSNKVAIRTEQPAPTSQTEPQHPETPSRISATTSIQTRMPSVVNRPKQSVIPKDSTPWIQAFLKQRHQDMLLPVPKDYISDNFNLAQLPPIIERIGFQAMGDKAASVAKALQQHRQTVANAAAVEQVDGSNTSRSPTSFPIYRLALRLILMEEGELHGQEEDHSLADEERILPPEAIQTAAEALYLLVHARFAISPRGLEALRHVMMIDRTVFGKCPRPMCRGCGTLPYGYSVDYRSSNNGKGLAGNSASGNKNFCHRYCPSCGEVWISWNSRTDGCAWGPSWCHLFLLTFGTQVYAEELDYIATKIGRSVDSTGIRSTTTTNLMSNSPPPSVFGFRVHPATPFGTPFNEQVRGTMAVKYQPIHEN</sequence>
<dbReference type="EMBL" id="JAGRRH010000009">
    <property type="protein sequence ID" value="KAG7364089.1"/>
    <property type="molecule type" value="Genomic_DNA"/>
</dbReference>
<feature type="signal peptide" evidence="3">
    <location>
        <begin position="1"/>
        <end position="21"/>
    </location>
</feature>
<reference evidence="5" key="2">
    <citation type="submission" date="2021-04" db="EMBL/GenBank/DDBJ databases">
        <authorList>
            <person name="Podell S."/>
        </authorList>
    </citation>
    <scope>NUCLEOTIDE SEQUENCE</scope>
    <source>
        <strain evidence="5">Hildebrandi</strain>
    </source>
</reference>
<feature type="region of interest" description="Disordered" evidence="2">
    <location>
        <begin position="128"/>
        <end position="223"/>
    </location>
</feature>
<dbReference type="GO" id="GO:0005956">
    <property type="term" value="C:protein kinase CK2 complex"/>
    <property type="evidence" value="ECO:0007669"/>
    <property type="project" value="UniProtKB-UniRule"/>
</dbReference>
<evidence type="ECO:0000256" key="1">
    <source>
        <dbReference type="RuleBase" id="RU361268"/>
    </source>
</evidence>
<dbReference type="GO" id="GO:0005737">
    <property type="term" value="C:cytoplasm"/>
    <property type="evidence" value="ECO:0007669"/>
    <property type="project" value="TreeGrafter"/>
</dbReference>
<evidence type="ECO:0000313" key="6">
    <source>
        <dbReference type="Proteomes" id="UP000693970"/>
    </source>
</evidence>
<feature type="compositionally biased region" description="Basic and acidic residues" evidence="2">
    <location>
        <begin position="189"/>
        <end position="207"/>
    </location>
</feature>
<keyword evidence="3" id="KW-0732">Signal</keyword>
<name>A0A9K3LLM0_9STRA</name>
<protein>
    <recommendedName>
        <fullName evidence="1">Casein kinase II subunit beta</fullName>
        <shortName evidence="1">CK II beta</shortName>
    </recommendedName>
</protein>
<feature type="compositionally biased region" description="Basic residues" evidence="2">
    <location>
        <begin position="153"/>
        <end position="167"/>
    </location>
</feature>
<feature type="chain" id="PRO_5039882973" description="Casein kinase II subunit beta" evidence="3">
    <location>
        <begin position="22"/>
        <end position="626"/>
    </location>
</feature>
<dbReference type="OrthoDB" id="2275560at2759"/>
<dbReference type="EMBL" id="JAGRRH010000051">
    <property type="protein sequence ID" value="KAG7338687.1"/>
    <property type="molecule type" value="Genomic_DNA"/>
</dbReference>
<feature type="compositionally biased region" description="Polar residues" evidence="2">
    <location>
        <begin position="76"/>
        <end position="92"/>
    </location>
</feature>
<accession>A0A9K3LLM0</accession>
<feature type="region of interest" description="Disordered" evidence="2">
    <location>
        <begin position="268"/>
        <end position="289"/>
    </location>
</feature>
<feature type="compositionally biased region" description="Acidic residues" evidence="2">
    <location>
        <begin position="65"/>
        <end position="75"/>
    </location>
</feature>
<organism evidence="5 6">
    <name type="scientific">Nitzschia inconspicua</name>
    <dbReference type="NCBI Taxonomy" id="303405"/>
    <lineage>
        <taxon>Eukaryota</taxon>
        <taxon>Sar</taxon>
        <taxon>Stramenopiles</taxon>
        <taxon>Ochrophyta</taxon>
        <taxon>Bacillariophyta</taxon>
        <taxon>Bacillariophyceae</taxon>
        <taxon>Bacillariophycidae</taxon>
        <taxon>Bacillariales</taxon>
        <taxon>Bacillariaceae</taxon>
        <taxon>Nitzschia</taxon>
    </lineage>
</organism>
<reference evidence="5" key="1">
    <citation type="journal article" date="2021" name="Sci. Rep.">
        <title>Diploid genomic architecture of Nitzschia inconspicua, an elite biomass production diatom.</title>
        <authorList>
            <person name="Oliver A."/>
            <person name="Podell S."/>
            <person name="Pinowska A."/>
            <person name="Traller J.C."/>
            <person name="Smith S.R."/>
            <person name="McClure R."/>
            <person name="Beliaev A."/>
            <person name="Bohutskyi P."/>
            <person name="Hill E.A."/>
            <person name="Rabines A."/>
            <person name="Zheng H."/>
            <person name="Allen L.Z."/>
            <person name="Kuo A."/>
            <person name="Grigoriev I.V."/>
            <person name="Allen A.E."/>
            <person name="Hazlebeck D."/>
            <person name="Allen E.E."/>
        </authorList>
    </citation>
    <scope>NUCLEOTIDE SEQUENCE</scope>
    <source>
        <strain evidence="5">Hildebrandi</strain>
    </source>
</reference>
<dbReference type="PANTHER" id="PTHR11740">
    <property type="entry name" value="CASEIN KINASE II SUBUNIT BETA"/>
    <property type="match status" value="1"/>
</dbReference>